<name>A0A139STF5_9BACT</name>
<dbReference type="EMBL" id="LSZQ01000011">
    <property type="protein sequence ID" value="KXU37863.1"/>
    <property type="molecule type" value="Genomic_DNA"/>
</dbReference>
<evidence type="ECO:0000256" key="2">
    <source>
        <dbReference type="ARBA" id="ARBA00022649"/>
    </source>
</evidence>
<keyword evidence="8" id="KW-0800">Toxin</keyword>
<dbReference type="STRING" id="1548207.AXK11_01540"/>
<dbReference type="GO" id="GO:0000287">
    <property type="term" value="F:magnesium ion binding"/>
    <property type="evidence" value="ECO:0007669"/>
    <property type="project" value="UniProtKB-UniRule"/>
</dbReference>
<dbReference type="InterPro" id="IPR029060">
    <property type="entry name" value="PIN-like_dom_sf"/>
</dbReference>
<evidence type="ECO:0000313" key="10">
    <source>
        <dbReference type="EMBL" id="KXU37863.1"/>
    </source>
</evidence>
<keyword evidence="2 8" id="KW-1277">Toxin-antitoxin system</keyword>
<evidence type="ECO:0000256" key="6">
    <source>
        <dbReference type="ARBA" id="ARBA00022842"/>
    </source>
</evidence>
<keyword evidence="3 8" id="KW-0540">Nuclease</keyword>
<dbReference type="AlphaFoldDB" id="A0A139STF5"/>
<comment type="function">
    <text evidence="8">Toxic component of a toxin-antitoxin (TA) system. An RNase.</text>
</comment>
<protein>
    <recommendedName>
        <fullName evidence="8">Ribonuclease VapC</fullName>
        <shortName evidence="8">RNase VapC</shortName>
        <ecNumber evidence="8">3.1.-.-</ecNumber>
    </recommendedName>
    <alternativeName>
        <fullName evidence="8">Toxin VapC</fullName>
    </alternativeName>
</protein>
<keyword evidence="4 8" id="KW-0479">Metal-binding</keyword>
<feature type="domain" description="PIN" evidence="9">
    <location>
        <begin position="1"/>
        <end position="117"/>
    </location>
</feature>
<keyword evidence="6 8" id="KW-0460">Magnesium</keyword>
<evidence type="ECO:0000256" key="5">
    <source>
        <dbReference type="ARBA" id="ARBA00022801"/>
    </source>
</evidence>
<dbReference type="InterPro" id="IPR022907">
    <property type="entry name" value="VapC_family"/>
</dbReference>
<keyword evidence="11" id="KW-1185">Reference proteome</keyword>
<feature type="binding site" evidence="8">
    <location>
        <position position="4"/>
    </location>
    <ligand>
        <name>Mg(2+)</name>
        <dbReference type="ChEBI" id="CHEBI:18420"/>
    </ligand>
</feature>
<dbReference type="EC" id="3.1.-.-" evidence="8"/>
<dbReference type="Gene3D" id="3.40.50.1010">
    <property type="entry name" value="5'-nuclease"/>
    <property type="match status" value="1"/>
</dbReference>
<keyword evidence="5 8" id="KW-0378">Hydrolase</keyword>
<evidence type="ECO:0000256" key="1">
    <source>
        <dbReference type="ARBA" id="ARBA00001946"/>
    </source>
</evidence>
<dbReference type="GO" id="GO:0004540">
    <property type="term" value="F:RNA nuclease activity"/>
    <property type="evidence" value="ECO:0007669"/>
    <property type="project" value="InterPro"/>
</dbReference>
<evidence type="ECO:0000256" key="4">
    <source>
        <dbReference type="ARBA" id="ARBA00022723"/>
    </source>
</evidence>
<evidence type="ECO:0000256" key="8">
    <source>
        <dbReference type="HAMAP-Rule" id="MF_00265"/>
    </source>
</evidence>
<dbReference type="Pfam" id="PF01850">
    <property type="entry name" value="PIN"/>
    <property type="match status" value="1"/>
</dbReference>
<proteinExistence type="inferred from homology"/>
<dbReference type="GO" id="GO:0090729">
    <property type="term" value="F:toxin activity"/>
    <property type="evidence" value="ECO:0007669"/>
    <property type="project" value="UniProtKB-KW"/>
</dbReference>
<dbReference type="InterPro" id="IPR050556">
    <property type="entry name" value="Type_II_TA_system_RNase"/>
</dbReference>
<accession>A0A139STF5</accession>
<evidence type="ECO:0000256" key="3">
    <source>
        <dbReference type="ARBA" id="ARBA00022722"/>
    </source>
</evidence>
<gene>
    <name evidence="8" type="primary">vapC</name>
    <name evidence="10" type="ORF">AXK11_01540</name>
</gene>
<evidence type="ECO:0000256" key="7">
    <source>
        <dbReference type="ARBA" id="ARBA00038093"/>
    </source>
</evidence>
<evidence type="ECO:0000313" key="11">
    <source>
        <dbReference type="Proteomes" id="UP000070058"/>
    </source>
</evidence>
<dbReference type="OrthoDB" id="196960at2"/>
<reference evidence="11" key="1">
    <citation type="submission" date="2016-02" db="EMBL/GenBank/DDBJ databases">
        <authorList>
            <person name="Sanders J.G."/>
            <person name="Lin J.Y."/>
            <person name="Wertz J.T."/>
            <person name="Russell J.A."/>
            <person name="Moreau C.S."/>
            <person name="Powell S."/>
        </authorList>
    </citation>
    <scope>NUCLEOTIDE SEQUENCE [LARGE SCALE GENOMIC DNA]</scope>
    <source>
        <strain evidence="11">CAG34</strain>
    </source>
</reference>
<dbReference type="GO" id="GO:0016787">
    <property type="term" value="F:hydrolase activity"/>
    <property type="evidence" value="ECO:0007669"/>
    <property type="project" value="UniProtKB-KW"/>
</dbReference>
<dbReference type="HAMAP" id="MF_00265">
    <property type="entry name" value="VapC_Nob1"/>
    <property type="match status" value="1"/>
</dbReference>
<dbReference type="CDD" id="cd18753">
    <property type="entry name" value="PIN_VapC4-5_FitB-like"/>
    <property type="match status" value="1"/>
</dbReference>
<dbReference type="SUPFAM" id="SSF88723">
    <property type="entry name" value="PIN domain-like"/>
    <property type="match status" value="1"/>
</dbReference>
<dbReference type="RefSeq" id="WP_068628350.1">
    <property type="nucleotide sequence ID" value="NZ_LSZQ01000011.1"/>
</dbReference>
<sequence>MIIDTNAVSDWADGTGAAPGIISQSPRRVIPVTVLGEYQFGIKASRYRARYEHWLAQTLPHCEIHPSTQATAGIYSQLRHDLKKAGKTVPPNDLWIAASAIELGLPILSNDHHFDLIPGIRRISFAEAP</sequence>
<dbReference type="Proteomes" id="UP000070058">
    <property type="component" value="Unassembled WGS sequence"/>
</dbReference>
<dbReference type="PANTHER" id="PTHR33653:SF1">
    <property type="entry name" value="RIBONUCLEASE VAPC2"/>
    <property type="match status" value="1"/>
</dbReference>
<organism evidence="10 11">
    <name type="scientific">Cephaloticoccus primus</name>
    <dbReference type="NCBI Taxonomy" id="1548207"/>
    <lineage>
        <taxon>Bacteria</taxon>
        <taxon>Pseudomonadati</taxon>
        <taxon>Verrucomicrobiota</taxon>
        <taxon>Opitutia</taxon>
        <taxon>Opitutales</taxon>
        <taxon>Opitutaceae</taxon>
        <taxon>Cephaloticoccus</taxon>
    </lineage>
</organism>
<dbReference type="PANTHER" id="PTHR33653">
    <property type="entry name" value="RIBONUCLEASE VAPC2"/>
    <property type="match status" value="1"/>
</dbReference>
<comment type="cofactor">
    <cofactor evidence="1 8">
        <name>Mg(2+)</name>
        <dbReference type="ChEBI" id="CHEBI:18420"/>
    </cofactor>
</comment>
<evidence type="ECO:0000259" key="9">
    <source>
        <dbReference type="Pfam" id="PF01850"/>
    </source>
</evidence>
<feature type="binding site" evidence="8">
    <location>
        <position position="93"/>
    </location>
    <ligand>
        <name>Mg(2+)</name>
        <dbReference type="ChEBI" id="CHEBI:18420"/>
    </ligand>
</feature>
<comment type="caution">
    <text evidence="10">The sequence shown here is derived from an EMBL/GenBank/DDBJ whole genome shotgun (WGS) entry which is preliminary data.</text>
</comment>
<dbReference type="InterPro" id="IPR002716">
    <property type="entry name" value="PIN_dom"/>
</dbReference>
<comment type="similarity">
    <text evidence="7 8">Belongs to the PINc/VapC protein family.</text>
</comment>